<dbReference type="Pfam" id="PF20240">
    <property type="entry name" value="DUF6597"/>
    <property type="match status" value="1"/>
</dbReference>
<feature type="domain" description="HTH araC/xylS-type" evidence="4">
    <location>
        <begin position="188"/>
        <end position="268"/>
    </location>
</feature>
<dbReference type="InterPro" id="IPR050204">
    <property type="entry name" value="AraC_XylS_family_regulators"/>
</dbReference>
<dbReference type="SMART" id="SM00342">
    <property type="entry name" value="HTH_ARAC"/>
    <property type="match status" value="1"/>
</dbReference>
<dbReference type="Proteomes" id="UP000188388">
    <property type="component" value="Unassembled WGS sequence"/>
</dbReference>
<dbReference type="Pfam" id="PF12833">
    <property type="entry name" value="HTH_18"/>
    <property type="match status" value="1"/>
</dbReference>
<evidence type="ECO:0000256" key="2">
    <source>
        <dbReference type="ARBA" id="ARBA00023125"/>
    </source>
</evidence>
<dbReference type="GO" id="GO:0043565">
    <property type="term" value="F:sequence-specific DNA binding"/>
    <property type="evidence" value="ECO:0007669"/>
    <property type="project" value="InterPro"/>
</dbReference>
<evidence type="ECO:0000256" key="1">
    <source>
        <dbReference type="ARBA" id="ARBA00023015"/>
    </source>
</evidence>
<dbReference type="InterPro" id="IPR046532">
    <property type="entry name" value="DUF6597"/>
</dbReference>
<protein>
    <submittedName>
        <fullName evidence="5">Transcriptional regulator, AraC family</fullName>
    </submittedName>
</protein>
<keyword evidence="1" id="KW-0805">Transcription regulation</keyword>
<sequence>MTSDDNTPVLSGAPILSGAIGEYREFDPPAALEGHFQCAWSNTLRPDAALRPNAGSLSAVVPDGCVDITWIDGDLVVAGPDVAVALSALTPGSTVIGTRFRPGAASRWLGLPMSDIVGGRVALSHFWGALASEIAQKIGDASSTVERMRAMQAALCRLAPDVEPPPADMGFAFNALKTESAGPGMAVILDRLDISPRTLRRRCREAFGYGPKTLDRILRFQRFLNLARHSTEPRLADLAFEAGYSDQAHLTREVRRLSGFSPATVLRQLGA</sequence>
<keyword evidence="6" id="KW-1185">Reference proteome</keyword>
<accession>A0A1R3V6J2</accession>
<dbReference type="PROSITE" id="PS01124">
    <property type="entry name" value="HTH_ARAC_FAMILY_2"/>
    <property type="match status" value="1"/>
</dbReference>
<evidence type="ECO:0000313" key="6">
    <source>
        <dbReference type="Proteomes" id="UP000188388"/>
    </source>
</evidence>
<evidence type="ECO:0000313" key="5">
    <source>
        <dbReference type="EMBL" id="SIT55525.1"/>
    </source>
</evidence>
<keyword evidence="2" id="KW-0238">DNA-binding</keyword>
<evidence type="ECO:0000259" key="4">
    <source>
        <dbReference type="PROSITE" id="PS01124"/>
    </source>
</evidence>
<dbReference type="InterPro" id="IPR018060">
    <property type="entry name" value="HTH_AraC"/>
</dbReference>
<gene>
    <name evidence="5" type="ORF">BQ8794_220089</name>
</gene>
<dbReference type="PANTHER" id="PTHR46796">
    <property type="entry name" value="HTH-TYPE TRANSCRIPTIONAL ACTIVATOR RHAS-RELATED"/>
    <property type="match status" value="1"/>
</dbReference>
<proteinExistence type="predicted"/>
<dbReference type="Gene3D" id="1.10.10.60">
    <property type="entry name" value="Homeodomain-like"/>
    <property type="match status" value="1"/>
</dbReference>
<evidence type="ECO:0000256" key="3">
    <source>
        <dbReference type="ARBA" id="ARBA00023163"/>
    </source>
</evidence>
<dbReference type="EMBL" id="FTPD01000015">
    <property type="protein sequence ID" value="SIT55525.1"/>
    <property type="molecule type" value="Genomic_DNA"/>
</dbReference>
<organism evidence="5 6">
    <name type="scientific">Mesorhizobium prunaredense</name>
    <dbReference type="NCBI Taxonomy" id="1631249"/>
    <lineage>
        <taxon>Bacteria</taxon>
        <taxon>Pseudomonadati</taxon>
        <taxon>Pseudomonadota</taxon>
        <taxon>Alphaproteobacteria</taxon>
        <taxon>Hyphomicrobiales</taxon>
        <taxon>Phyllobacteriaceae</taxon>
        <taxon>Mesorhizobium</taxon>
    </lineage>
</organism>
<keyword evidence="3" id="KW-0804">Transcription</keyword>
<dbReference type="AlphaFoldDB" id="A0A1R3V6J2"/>
<dbReference type="RefSeq" id="WP_077377976.1">
    <property type="nucleotide sequence ID" value="NZ_FTPD01000015.1"/>
</dbReference>
<dbReference type="PANTHER" id="PTHR46796:SF15">
    <property type="entry name" value="BLL1074 PROTEIN"/>
    <property type="match status" value="1"/>
</dbReference>
<name>A0A1R3V6J2_9HYPH</name>
<reference evidence="6" key="1">
    <citation type="submission" date="2017-01" db="EMBL/GenBank/DDBJ databases">
        <authorList>
            <person name="Brunel B."/>
        </authorList>
    </citation>
    <scope>NUCLEOTIDE SEQUENCE [LARGE SCALE GENOMIC DNA]</scope>
</reference>
<dbReference type="GO" id="GO:0003700">
    <property type="term" value="F:DNA-binding transcription factor activity"/>
    <property type="evidence" value="ECO:0007669"/>
    <property type="project" value="InterPro"/>
</dbReference>
<dbReference type="STRING" id="1631249.BQ8794_220089"/>